<evidence type="ECO:0000259" key="5">
    <source>
        <dbReference type="Pfam" id="PF05157"/>
    </source>
</evidence>
<name>A0A210RY29_9BURK</name>
<organism evidence="6 7">
    <name type="scientific">Polynucleobacter hirudinilacicola</name>
    <dbReference type="NCBI Taxonomy" id="1743166"/>
    <lineage>
        <taxon>Bacteria</taxon>
        <taxon>Pseudomonadati</taxon>
        <taxon>Pseudomonadota</taxon>
        <taxon>Betaproteobacteria</taxon>
        <taxon>Burkholderiales</taxon>
        <taxon>Burkholderiaceae</taxon>
        <taxon>Polynucleobacter</taxon>
    </lineage>
</organism>
<accession>A0A210RY29</accession>
<dbReference type="Gene3D" id="3.30.300.160">
    <property type="entry name" value="Type II secretion system, protein E, N-terminal domain"/>
    <property type="match status" value="1"/>
</dbReference>
<dbReference type="SUPFAM" id="SSF52540">
    <property type="entry name" value="P-loop containing nucleoside triphosphate hydrolases"/>
    <property type="match status" value="1"/>
</dbReference>
<dbReference type="Gene3D" id="3.40.50.300">
    <property type="entry name" value="P-loop containing nucleotide triphosphate hydrolases"/>
    <property type="match status" value="1"/>
</dbReference>
<feature type="domain" description="Type II secretion system protein GspE N-terminal" evidence="5">
    <location>
        <begin position="82"/>
        <end position="148"/>
    </location>
</feature>
<dbReference type="InterPro" id="IPR007831">
    <property type="entry name" value="T2SS_GspE_N"/>
</dbReference>
<dbReference type="EMBL" id="NAIA01000003">
    <property type="protein sequence ID" value="OWF65888.1"/>
    <property type="molecule type" value="Genomic_DNA"/>
</dbReference>
<evidence type="ECO:0000313" key="7">
    <source>
        <dbReference type="Proteomes" id="UP000196880"/>
    </source>
</evidence>
<dbReference type="AlphaFoldDB" id="A0A210RY29"/>
<dbReference type="GO" id="GO:0005524">
    <property type="term" value="F:ATP binding"/>
    <property type="evidence" value="ECO:0007669"/>
    <property type="project" value="UniProtKB-KW"/>
</dbReference>
<evidence type="ECO:0000313" key="6">
    <source>
        <dbReference type="EMBL" id="OWF65888.1"/>
    </source>
</evidence>
<keyword evidence="7" id="KW-1185">Reference proteome</keyword>
<evidence type="ECO:0000256" key="2">
    <source>
        <dbReference type="ARBA" id="ARBA00022741"/>
    </source>
</evidence>
<dbReference type="Proteomes" id="UP000196880">
    <property type="component" value="Unassembled WGS sequence"/>
</dbReference>
<dbReference type="InterPro" id="IPR001482">
    <property type="entry name" value="T2SS/T4SS_dom"/>
</dbReference>
<evidence type="ECO:0000256" key="1">
    <source>
        <dbReference type="ARBA" id="ARBA00006611"/>
    </source>
</evidence>
<comment type="similarity">
    <text evidence="1">Belongs to the GSP E family.</text>
</comment>
<dbReference type="InterPro" id="IPR027417">
    <property type="entry name" value="P-loop_NTPase"/>
</dbReference>
<keyword evidence="3" id="KW-0067">ATP-binding</keyword>
<dbReference type="Gene3D" id="3.30.450.90">
    <property type="match status" value="1"/>
</dbReference>
<sequence>MATLVDVSQEMARFSLDRGLVNSANYSLAEQQSRQNGKLLYDVLVHAGYVSDEKVKESLSHYLDLPPAPMAILEDFSSHYADVIPRNYVIDNRIIPFAADDKEISVAISEPSALRGISSAKLITGKKIVANVISPLEMQRLLDVIASQQATDPALALQISGTPLSGSVNSTAIQMKDALKPKKKGGNLFGEKASKASSLAVGSKNATGTAAAPQEDQGGQIILFVNALIFDAVQKGASDIHIELYKDVAALRYRIDGVLQERKELKDFLFSNYSAVTTRIKIMASLDISEKRLPQDGAIVTALPNNRDIDLRVSVLPTVYGERIVMRILDREGVSFDLDHLGFPEKEYKQLTDAIDASQGMVLVTGPTGSGKSTTLYGALRRLNKPDINILTAEDPVEFTVDGIGQVQIRDDIGLTFSQALRSFLRQDPEVILVGEIRDKDTADISIKAALTGHLVLSTLHANDAISTIVRLVNMGIPGYLIGAALTLVVAQRLARKICPHCKHEHAGNHEALLLDLGFSPAEAKTTKPYIGAGCDKCNNTGYKGRMGIYEVLHINDKLRAAIINNEPATTLREIALHDGFRPIQEIGRAMIQDGVLTIHEFQRNLIFN</sequence>
<dbReference type="GO" id="GO:0005886">
    <property type="term" value="C:plasma membrane"/>
    <property type="evidence" value="ECO:0007669"/>
    <property type="project" value="TreeGrafter"/>
</dbReference>
<dbReference type="RefSeq" id="WP_087910122.1">
    <property type="nucleotide sequence ID" value="NZ_NAIA01000003.1"/>
</dbReference>
<evidence type="ECO:0000259" key="4">
    <source>
        <dbReference type="Pfam" id="PF00437"/>
    </source>
</evidence>
<comment type="caution">
    <text evidence="6">The sequence shown here is derived from an EMBL/GenBank/DDBJ whole genome shotgun (WGS) entry which is preliminary data.</text>
</comment>
<dbReference type="SUPFAM" id="SSF160246">
    <property type="entry name" value="EspE N-terminal domain-like"/>
    <property type="match status" value="1"/>
</dbReference>
<dbReference type="FunFam" id="3.40.50.300:FF:000398">
    <property type="entry name" value="Type IV pilus assembly ATPase PilB"/>
    <property type="match status" value="1"/>
</dbReference>
<dbReference type="CDD" id="cd01129">
    <property type="entry name" value="PulE-GspE-like"/>
    <property type="match status" value="1"/>
</dbReference>
<dbReference type="GO" id="GO:0016887">
    <property type="term" value="F:ATP hydrolysis activity"/>
    <property type="evidence" value="ECO:0007669"/>
    <property type="project" value="TreeGrafter"/>
</dbReference>
<dbReference type="Pfam" id="PF00437">
    <property type="entry name" value="T2SSE"/>
    <property type="match status" value="1"/>
</dbReference>
<keyword evidence="2" id="KW-0547">Nucleotide-binding</keyword>
<gene>
    <name evidence="6" type="ORF">B6A14_09020</name>
</gene>
<protein>
    <recommendedName>
        <fullName evidence="8">Pilus assembly protein PilB</fullName>
    </recommendedName>
</protein>
<evidence type="ECO:0008006" key="8">
    <source>
        <dbReference type="Google" id="ProtNLM"/>
    </source>
</evidence>
<evidence type="ECO:0000256" key="3">
    <source>
        <dbReference type="ARBA" id="ARBA00022840"/>
    </source>
</evidence>
<dbReference type="Pfam" id="PF05157">
    <property type="entry name" value="MshEN"/>
    <property type="match status" value="1"/>
</dbReference>
<proteinExistence type="inferred from homology"/>
<dbReference type="OrthoDB" id="5790493at2"/>
<feature type="domain" description="Bacterial type II secretion system protein E" evidence="4">
    <location>
        <begin position="216"/>
        <end position="604"/>
    </location>
</feature>
<dbReference type="InterPro" id="IPR037257">
    <property type="entry name" value="T2SS_E_N_sf"/>
</dbReference>
<dbReference type="PANTHER" id="PTHR30258">
    <property type="entry name" value="TYPE II SECRETION SYSTEM PROTEIN GSPE-RELATED"/>
    <property type="match status" value="1"/>
</dbReference>
<reference evidence="6 7" key="1">
    <citation type="submission" date="2017-03" db="EMBL/GenBank/DDBJ databases">
        <title>New species Polynucleobacter sp. MWH-EgelM1-30-B4.</title>
        <authorList>
            <person name="Hahn M.W."/>
        </authorList>
    </citation>
    <scope>NUCLEOTIDE SEQUENCE [LARGE SCALE GENOMIC DNA]</scope>
    <source>
        <strain evidence="6 7">MWH-EgelM1-30-B4</strain>
    </source>
</reference>
<dbReference type="PANTHER" id="PTHR30258:SF1">
    <property type="entry name" value="PROTEIN TRANSPORT PROTEIN HOFB HOMOLOG"/>
    <property type="match status" value="1"/>
</dbReference>